<dbReference type="InterPro" id="IPR036514">
    <property type="entry name" value="SGNH_hydro_sf"/>
</dbReference>
<sequence length="404" mass="44788">MVVMQHVCFPKLITSVFRKLIVYKLVTLSLLQHSKAKTKMGSHESFFIILCLLHVSCCVSFTNFAFGDSIVDAGNNNYLPSLSKADYSPYGIDFTPSGGKPTGRYTNGFTIVDLVALGAKTLASPSLAANAASHATLGGINYASGASGILEGTGSLFVGRLPLRTQIDNFEVSRAEMVKMMGENGTQDHLKNAIFSITIGSNDIITYFLPNLPFVGNYDVTPSTLQDIMVSNMTFHIKRLHKLGARKIVIVDIGPLGCIPFVRSIHFLPVGKCHEEMNTLIRGYNQKLRTAVHRLNQEKGSGSVFVYANSYQVINMMLQNYRDYGFENVNDPCCGEFFPLSFCLRIGDENEISTSICDDRSKYLFWDSYHPSQAANFIIAQHMLNGNENICSPLNVRQLHNYKL</sequence>
<dbReference type="FunCoup" id="A0A251RYA9">
    <property type="interactions" value="80"/>
</dbReference>
<keyword evidence="4" id="KW-1133">Transmembrane helix</keyword>
<name>A0A251RYA9_HELAN</name>
<dbReference type="Proteomes" id="UP000215914">
    <property type="component" value="Chromosome 16"/>
</dbReference>
<evidence type="ECO:0000256" key="3">
    <source>
        <dbReference type="ARBA" id="ARBA00022963"/>
    </source>
</evidence>
<reference evidence="6" key="1">
    <citation type="journal article" date="2017" name="Nature">
        <title>The sunflower genome provides insights into oil metabolism, flowering and Asterid evolution.</title>
        <authorList>
            <person name="Badouin H."/>
            <person name="Gouzy J."/>
            <person name="Grassa C.J."/>
            <person name="Murat F."/>
            <person name="Staton S.E."/>
            <person name="Cottret L."/>
            <person name="Lelandais-Briere C."/>
            <person name="Owens G.L."/>
            <person name="Carrere S."/>
            <person name="Mayjonade B."/>
            <person name="Legrand L."/>
            <person name="Gill N."/>
            <person name="Kane N.C."/>
            <person name="Bowers J.E."/>
            <person name="Hubner S."/>
            <person name="Bellec A."/>
            <person name="Berard A."/>
            <person name="Berges H."/>
            <person name="Blanchet N."/>
            <person name="Boniface M.C."/>
            <person name="Brunel D."/>
            <person name="Catrice O."/>
            <person name="Chaidir N."/>
            <person name="Claudel C."/>
            <person name="Donnadieu C."/>
            <person name="Faraut T."/>
            <person name="Fievet G."/>
            <person name="Helmstetter N."/>
            <person name="King M."/>
            <person name="Knapp S.J."/>
            <person name="Lai Z."/>
            <person name="Le Paslier M.C."/>
            <person name="Lippi Y."/>
            <person name="Lorenzon L."/>
            <person name="Mandel J.R."/>
            <person name="Marage G."/>
            <person name="Marchand G."/>
            <person name="Marquand E."/>
            <person name="Bret-Mestries E."/>
            <person name="Morien E."/>
            <person name="Nambeesan S."/>
            <person name="Nguyen T."/>
            <person name="Pegot-Espagnet P."/>
            <person name="Pouilly N."/>
            <person name="Raftis F."/>
            <person name="Sallet E."/>
            <person name="Schiex T."/>
            <person name="Thomas J."/>
            <person name="Vandecasteele C."/>
            <person name="Vares D."/>
            <person name="Vear F."/>
            <person name="Vautrin S."/>
            <person name="Crespi M."/>
            <person name="Mangin B."/>
            <person name="Burke J.M."/>
            <person name="Salse J."/>
            <person name="Munos S."/>
            <person name="Vincourt P."/>
            <person name="Rieseberg L.H."/>
            <person name="Langlade N.B."/>
        </authorList>
    </citation>
    <scope>NUCLEOTIDE SEQUENCE [LARGE SCALE GENOMIC DNA]</scope>
    <source>
        <strain evidence="6">cv. SF193</strain>
    </source>
</reference>
<dbReference type="InterPro" id="IPR035669">
    <property type="entry name" value="SGNH_plant_lipase-like"/>
</dbReference>
<keyword evidence="3" id="KW-0442">Lipid degradation</keyword>
<dbReference type="STRING" id="4232.A0A251RYA9"/>
<protein>
    <submittedName>
        <fullName evidence="5">Putative GDSL-like Lipase/Acylhydrolase superfamily protein</fullName>
    </submittedName>
</protein>
<dbReference type="InterPro" id="IPR051058">
    <property type="entry name" value="GDSL_Est/Lipase"/>
</dbReference>
<dbReference type="Gene3D" id="3.40.50.1110">
    <property type="entry name" value="SGNH hydrolase"/>
    <property type="match status" value="1"/>
</dbReference>
<keyword evidence="3" id="KW-0443">Lipid metabolism</keyword>
<accession>A0A251RYA9</accession>
<dbReference type="GO" id="GO:0016042">
    <property type="term" value="P:lipid catabolic process"/>
    <property type="evidence" value="ECO:0007669"/>
    <property type="project" value="UniProtKB-KW"/>
</dbReference>
<dbReference type="OMA" id="PPFICFK"/>
<dbReference type="PANTHER" id="PTHR45648:SF5">
    <property type="entry name" value="OS04G0577300 PROTEIN"/>
    <property type="match status" value="1"/>
</dbReference>
<comment type="similarity">
    <text evidence="1">Belongs to the 'GDSL' lipolytic enzyme family.</text>
</comment>
<evidence type="ECO:0000256" key="4">
    <source>
        <dbReference type="SAM" id="Phobius"/>
    </source>
</evidence>
<dbReference type="Pfam" id="PF00657">
    <property type="entry name" value="Lipase_GDSL"/>
    <property type="match status" value="1"/>
</dbReference>
<dbReference type="InParanoid" id="A0A251RYA9"/>
<dbReference type="AlphaFoldDB" id="A0A251RYA9"/>
<keyword evidence="4" id="KW-0472">Membrane</keyword>
<gene>
    <name evidence="5" type="ORF">HannXRQ_Chr16g0504051</name>
</gene>
<dbReference type="SUPFAM" id="SSF52266">
    <property type="entry name" value="SGNH hydrolase"/>
    <property type="match status" value="1"/>
</dbReference>
<keyword evidence="6" id="KW-1185">Reference proteome</keyword>
<dbReference type="CDD" id="cd01837">
    <property type="entry name" value="SGNH_plant_lipase_like"/>
    <property type="match status" value="1"/>
</dbReference>
<evidence type="ECO:0000256" key="1">
    <source>
        <dbReference type="ARBA" id="ARBA00008668"/>
    </source>
</evidence>
<keyword evidence="2 5" id="KW-0378">Hydrolase</keyword>
<keyword evidence="4" id="KW-0812">Transmembrane</keyword>
<organism evidence="5 6">
    <name type="scientific">Helianthus annuus</name>
    <name type="common">Common sunflower</name>
    <dbReference type="NCBI Taxonomy" id="4232"/>
    <lineage>
        <taxon>Eukaryota</taxon>
        <taxon>Viridiplantae</taxon>
        <taxon>Streptophyta</taxon>
        <taxon>Embryophyta</taxon>
        <taxon>Tracheophyta</taxon>
        <taxon>Spermatophyta</taxon>
        <taxon>Magnoliopsida</taxon>
        <taxon>eudicotyledons</taxon>
        <taxon>Gunneridae</taxon>
        <taxon>Pentapetalae</taxon>
        <taxon>asterids</taxon>
        <taxon>campanulids</taxon>
        <taxon>Asterales</taxon>
        <taxon>Asteraceae</taxon>
        <taxon>Asteroideae</taxon>
        <taxon>Heliantheae alliance</taxon>
        <taxon>Heliantheae</taxon>
        <taxon>Helianthus</taxon>
    </lineage>
</organism>
<dbReference type="InterPro" id="IPR001087">
    <property type="entry name" value="GDSL"/>
</dbReference>
<dbReference type="EMBL" id="CM007905">
    <property type="protein sequence ID" value="OTF90846.1"/>
    <property type="molecule type" value="Genomic_DNA"/>
</dbReference>
<evidence type="ECO:0000256" key="2">
    <source>
        <dbReference type="ARBA" id="ARBA00022801"/>
    </source>
</evidence>
<dbReference type="PANTHER" id="PTHR45648">
    <property type="entry name" value="GDSL LIPASE/ACYLHYDROLASE FAMILY PROTEIN (AFU_ORTHOLOGUE AFUA_4G14700)"/>
    <property type="match status" value="1"/>
</dbReference>
<proteinExistence type="inferred from homology"/>
<evidence type="ECO:0000313" key="6">
    <source>
        <dbReference type="Proteomes" id="UP000215914"/>
    </source>
</evidence>
<evidence type="ECO:0000313" key="5">
    <source>
        <dbReference type="EMBL" id="OTF90846.1"/>
    </source>
</evidence>
<dbReference type="GO" id="GO:0016788">
    <property type="term" value="F:hydrolase activity, acting on ester bonds"/>
    <property type="evidence" value="ECO:0007669"/>
    <property type="project" value="InterPro"/>
</dbReference>
<feature type="transmembrane region" description="Helical" evidence="4">
    <location>
        <begin position="45"/>
        <end position="66"/>
    </location>
</feature>